<gene>
    <name evidence="1" type="ORF">HF849_07260</name>
</gene>
<name>A0A7X9XP31_CLOBE</name>
<dbReference type="RefSeq" id="WP_168981555.1">
    <property type="nucleotide sequence ID" value="NZ_JABAGD010000010.1"/>
</dbReference>
<protein>
    <submittedName>
        <fullName evidence="1">Uncharacterized protein</fullName>
    </submittedName>
</protein>
<evidence type="ECO:0000313" key="1">
    <source>
        <dbReference type="EMBL" id="NMF04561.1"/>
    </source>
</evidence>
<sequence>MMNFNDLKKLCDEHNNCLEISDIIQKNKEKRHWFKVTTPSSGEFYLDEDVIKVLELYYSKKGLEIEKIAKELLEK</sequence>
<dbReference type="EMBL" id="JABAGD010000010">
    <property type="protein sequence ID" value="NMF04561.1"/>
    <property type="molecule type" value="Genomic_DNA"/>
</dbReference>
<evidence type="ECO:0000313" key="2">
    <source>
        <dbReference type="Proteomes" id="UP000587880"/>
    </source>
</evidence>
<accession>A0A7X9XP31</accession>
<reference evidence="1 2" key="1">
    <citation type="submission" date="2020-04" db="EMBL/GenBank/DDBJ databases">
        <authorList>
            <person name="Hitch T.C.A."/>
            <person name="Wylensek D."/>
            <person name="Clavel T."/>
        </authorList>
    </citation>
    <scope>NUCLEOTIDE SEQUENCE [LARGE SCALE GENOMIC DNA]</scope>
    <source>
        <strain evidence="1 2">WB01_NA02</strain>
    </source>
</reference>
<comment type="caution">
    <text evidence="1">The sequence shown here is derived from an EMBL/GenBank/DDBJ whole genome shotgun (WGS) entry which is preliminary data.</text>
</comment>
<dbReference type="AlphaFoldDB" id="A0A7X9XP31"/>
<organism evidence="1 2">
    <name type="scientific">Clostridium beijerinckii</name>
    <name type="common">Clostridium MP</name>
    <dbReference type="NCBI Taxonomy" id="1520"/>
    <lineage>
        <taxon>Bacteria</taxon>
        <taxon>Bacillati</taxon>
        <taxon>Bacillota</taxon>
        <taxon>Clostridia</taxon>
        <taxon>Eubacteriales</taxon>
        <taxon>Clostridiaceae</taxon>
        <taxon>Clostridium</taxon>
    </lineage>
</organism>
<proteinExistence type="predicted"/>
<dbReference type="Proteomes" id="UP000587880">
    <property type="component" value="Unassembled WGS sequence"/>
</dbReference>